<evidence type="ECO:0000256" key="9">
    <source>
        <dbReference type="ARBA" id="ARBA00023310"/>
    </source>
</evidence>
<evidence type="ECO:0000256" key="1">
    <source>
        <dbReference type="ARBA" id="ARBA00005513"/>
    </source>
</evidence>
<name>A0A0S4RT92_CAMHY</name>
<dbReference type="EC" id="3.6.3.14" evidence="15"/>
<feature type="transmembrane region" description="Helical" evidence="14">
    <location>
        <begin position="6"/>
        <end position="28"/>
    </location>
</feature>
<evidence type="ECO:0000256" key="12">
    <source>
        <dbReference type="ARBA" id="ARBA00037847"/>
    </source>
</evidence>
<comment type="function">
    <text evidence="10">F(1)F(0) ATP synthase produces ATP from ADP in the presence of a proton or sodium gradient. F-type ATPases consist of two structural domains, F(1) containing the extramembraneous catalytic core and F(0) containing the membrane proton channel, linked together by a central stalk and a peripheral stalk. During catalysis, ATP synthesis in the catalytic domain of F(1) is coupled via a rotary mechanism of the central stalk subunits to proton translocation.</text>
</comment>
<dbReference type="EMBL" id="FAVB01000002">
    <property type="protein sequence ID" value="CUU77318.1"/>
    <property type="molecule type" value="Genomic_DNA"/>
</dbReference>
<keyword evidence="16" id="KW-1185">Reference proteome</keyword>
<proteinExistence type="inferred from homology"/>
<accession>A0A0S4RT92</accession>
<dbReference type="AlphaFoldDB" id="A0A0S4RT92"/>
<dbReference type="GO" id="GO:0046961">
    <property type="term" value="F:proton-transporting ATPase activity, rotational mechanism"/>
    <property type="evidence" value="ECO:0007669"/>
    <property type="project" value="TreeGrafter"/>
</dbReference>
<keyword evidence="4 13" id="KW-0812">Transmembrane</keyword>
<keyword evidence="3 13" id="KW-0138">CF(0)</keyword>
<evidence type="ECO:0000256" key="8">
    <source>
        <dbReference type="ARBA" id="ARBA00023136"/>
    </source>
</evidence>
<comment type="function">
    <text evidence="11">Component of the F(0) channel, it forms part of the peripheral stalk, linking F(1) to F(0). The b'-subunit is a diverged and duplicated form of b found in plants and photosynthetic bacteria.</text>
</comment>
<evidence type="ECO:0000256" key="14">
    <source>
        <dbReference type="SAM" id="Phobius"/>
    </source>
</evidence>
<reference evidence="15 16" key="1">
    <citation type="submission" date="2015-11" db="EMBL/GenBank/DDBJ databases">
        <authorList>
            <consortium name="Pathogen Informatics"/>
        </authorList>
    </citation>
    <scope>NUCLEOTIDE SEQUENCE [LARGE SCALE GENOMIC DNA]</scope>
    <source>
        <strain evidence="15 16">006A-0059</strain>
    </source>
</reference>
<dbReference type="GO" id="GO:0016787">
    <property type="term" value="F:hydrolase activity"/>
    <property type="evidence" value="ECO:0007669"/>
    <property type="project" value="UniProtKB-KW"/>
</dbReference>
<dbReference type="GO" id="GO:0015986">
    <property type="term" value="P:proton motive force-driven ATP synthesis"/>
    <property type="evidence" value="ECO:0007669"/>
    <property type="project" value="InterPro"/>
</dbReference>
<evidence type="ECO:0000256" key="6">
    <source>
        <dbReference type="ARBA" id="ARBA00022989"/>
    </source>
</evidence>
<evidence type="ECO:0000256" key="11">
    <source>
        <dbReference type="ARBA" id="ARBA00025614"/>
    </source>
</evidence>
<sequence>MLEINLPLLIVTVVIFLGLIFVLNSILYKPLLRFIDDRNISIKNDEESVSKNASDVGAYQADIERIISSARAEANSIKQTALNLAKDEAAKKIQAKKETLESEYELFSKDLVSRKDELKSMLLAKLPEFKSSLGIKLSKI</sequence>
<keyword evidence="8 14" id="KW-0472">Membrane</keyword>
<comment type="caution">
    <text evidence="15">The sequence shown here is derived from an EMBL/GenBank/DDBJ whole genome shotgun (WGS) entry which is preliminary data.</text>
</comment>
<keyword evidence="6 14" id="KW-1133">Transmembrane helix</keyword>
<comment type="similarity">
    <text evidence="1 13">Belongs to the ATPase B chain family.</text>
</comment>
<keyword evidence="15" id="KW-0378">Hydrolase</keyword>
<evidence type="ECO:0000256" key="5">
    <source>
        <dbReference type="ARBA" id="ARBA00022781"/>
    </source>
</evidence>
<dbReference type="Pfam" id="PF00430">
    <property type="entry name" value="ATP-synt_B"/>
    <property type="match status" value="1"/>
</dbReference>
<evidence type="ECO:0000313" key="15">
    <source>
        <dbReference type="EMBL" id="CUU77318.1"/>
    </source>
</evidence>
<evidence type="ECO:0000256" key="2">
    <source>
        <dbReference type="ARBA" id="ARBA00022448"/>
    </source>
</evidence>
<evidence type="ECO:0000256" key="7">
    <source>
        <dbReference type="ARBA" id="ARBA00023065"/>
    </source>
</evidence>
<organism evidence="15 16">
    <name type="scientific">Campylobacter hyointestinalis subsp. hyointestinalis</name>
    <dbReference type="NCBI Taxonomy" id="91352"/>
    <lineage>
        <taxon>Bacteria</taxon>
        <taxon>Pseudomonadati</taxon>
        <taxon>Campylobacterota</taxon>
        <taxon>Epsilonproteobacteria</taxon>
        <taxon>Campylobacterales</taxon>
        <taxon>Campylobacteraceae</taxon>
        <taxon>Campylobacter</taxon>
    </lineage>
</organism>
<dbReference type="Proteomes" id="UP000052237">
    <property type="component" value="Unassembled WGS sequence"/>
</dbReference>
<dbReference type="PANTHER" id="PTHR33445">
    <property type="entry name" value="ATP SYNTHASE SUBUNIT B', CHLOROPLASTIC"/>
    <property type="match status" value="1"/>
</dbReference>
<dbReference type="RefSeq" id="WP_059435055.1">
    <property type="nucleotide sequence ID" value="NZ_FAVB01000002.1"/>
</dbReference>
<dbReference type="GO" id="GO:0012505">
    <property type="term" value="C:endomembrane system"/>
    <property type="evidence" value="ECO:0007669"/>
    <property type="project" value="UniProtKB-SubCell"/>
</dbReference>
<evidence type="ECO:0000256" key="4">
    <source>
        <dbReference type="ARBA" id="ARBA00022692"/>
    </source>
</evidence>
<evidence type="ECO:0000256" key="3">
    <source>
        <dbReference type="ARBA" id="ARBA00022547"/>
    </source>
</evidence>
<dbReference type="PANTHER" id="PTHR33445:SF2">
    <property type="entry name" value="ATP SYNTHASE SUBUNIT B', CHLOROPLASTIC"/>
    <property type="match status" value="1"/>
</dbReference>
<dbReference type="InterPro" id="IPR002146">
    <property type="entry name" value="ATP_synth_b/b'su_bac/chlpt"/>
</dbReference>
<dbReference type="InterPro" id="IPR050059">
    <property type="entry name" value="ATP_synthase_B_chain"/>
</dbReference>
<protein>
    <submittedName>
        <fullName evidence="15">F0F1 ATP synthase subunit B</fullName>
        <ecNumber evidence="15">3.6.3.14</ecNumber>
    </submittedName>
</protein>
<evidence type="ECO:0000256" key="10">
    <source>
        <dbReference type="ARBA" id="ARBA00025198"/>
    </source>
</evidence>
<keyword evidence="7 13" id="KW-0406">Ion transport</keyword>
<keyword evidence="9" id="KW-0066">ATP synthesis</keyword>
<evidence type="ECO:0000256" key="13">
    <source>
        <dbReference type="RuleBase" id="RU003848"/>
    </source>
</evidence>
<keyword evidence="5 13" id="KW-0375">Hydrogen ion transport</keyword>
<keyword evidence="2 13" id="KW-0813">Transport</keyword>
<comment type="subcellular location">
    <subcellularLocation>
        <location evidence="12">Endomembrane system</location>
        <topology evidence="12">Single-pass membrane protein</topology>
    </subcellularLocation>
</comment>
<dbReference type="GO" id="GO:0045259">
    <property type="term" value="C:proton-transporting ATP synthase complex"/>
    <property type="evidence" value="ECO:0007669"/>
    <property type="project" value="UniProtKB-KW"/>
</dbReference>
<dbReference type="NCBIfam" id="NF006293">
    <property type="entry name" value="PRK08476.1"/>
    <property type="match status" value="1"/>
</dbReference>
<gene>
    <name evidence="15" type="ORF">ERS686654_00848</name>
</gene>
<evidence type="ECO:0000313" key="16">
    <source>
        <dbReference type="Proteomes" id="UP000052237"/>
    </source>
</evidence>
<dbReference type="CDD" id="cd06503">
    <property type="entry name" value="ATP-synt_Fo_b"/>
    <property type="match status" value="1"/>
</dbReference>